<feature type="region of interest" description="Disordered" evidence="4">
    <location>
        <begin position="83"/>
        <end position="141"/>
    </location>
</feature>
<evidence type="ECO:0008006" key="7">
    <source>
        <dbReference type="Google" id="ProtNLM"/>
    </source>
</evidence>
<sequence length="141" mass="15367">MSSTNTTKVASARDIPAVRRAEPGTPLPADYSTTPHGTIFSTTPGGTKIIYDRNTLLQLRNSPLSRTPPTNLPFIPGVTRASVGSMGTSVPHSHSHLQHSFTPASLLETQKEESDDAAEDSDEHEEHDKHKDSDVFDMEME</sequence>
<gene>
    <name evidence="5" type="ORF">K7432_014892</name>
</gene>
<dbReference type="Pfam" id="PF05456">
    <property type="entry name" value="eIF_4EBP"/>
    <property type="match status" value="1"/>
</dbReference>
<dbReference type="PANTHER" id="PTHR12669:SF12">
    <property type="entry name" value="EUKARYOTIC TRANSLATION INITIATION FACTOR 4E-BINDING PROTEIN"/>
    <property type="match status" value="1"/>
</dbReference>
<feature type="compositionally biased region" description="Polar residues" evidence="4">
    <location>
        <begin position="31"/>
        <end position="45"/>
    </location>
</feature>
<evidence type="ECO:0000256" key="1">
    <source>
        <dbReference type="ARBA" id="ARBA00005480"/>
    </source>
</evidence>
<comment type="caution">
    <text evidence="5">The sequence shown here is derived from an EMBL/GenBank/DDBJ whole genome shotgun (WGS) entry which is preliminary data.</text>
</comment>
<protein>
    <recommendedName>
        <fullName evidence="7">Eukaryotic translation initiation factor 4E binding protein</fullName>
    </recommendedName>
</protein>
<keyword evidence="3" id="KW-0652">Protein synthesis inhibitor</keyword>
<proteinExistence type="inferred from homology"/>
<accession>A0ABR2VNX7</accession>
<dbReference type="EMBL" id="JASJQH010008705">
    <property type="protein sequence ID" value="KAK9687158.1"/>
    <property type="molecule type" value="Genomic_DNA"/>
</dbReference>
<evidence type="ECO:0000256" key="3">
    <source>
        <dbReference type="ARBA" id="ARBA00023193"/>
    </source>
</evidence>
<reference evidence="5 6" key="1">
    <citation type="submission" date="2023-04" db="EMBL/GenBank/DDBJ databases">
        <title>Genome of Basidiobolus ranarum AG-B5.</title>
        <authorList>
            <person name="Stajich J.E."/>
            <person name="Carter-House D."/>
            <person name="Gryganskyi A."/>
        </authorList>
    </citation>
    <scope>NUCLEOTIDE SEQUENCE [LARGE SCALE GENOMIC DNA]</scope>
    <source>
        <strain evidence="5 6">AG-B5</strain>
    </source>
</reference>
<feature type="region of interest" description="Disordered" evidence="4">
    <location>
        <begin position="1"/>
        <end position="46"/>
    </location>
</feature>
<feature type="compositionally biased region" description="Basic and acidic residues" evidence="4">
    <location>
        <begin position="124"/>
        <end position="134"/>
    </location>
</feature>
<dbReference type="InterPro" id="IPR008606">
    <property type="entry name" value="EIF4EBP"/>
</dbReference>
<evidence type="ECO:0000313" key="5">
    <source>
        <dbReference type="EMBL" id="KAK9687158.1"/>
    </source>
</evidence>
<dbReference type="Proteomes" id="UP001479436">
    <property type="component" value="Unassembled WGS sequence"/>
</dbReference>
<organism evidence="5 6">
    <name type="scientific">Basidiobolus ranarum</name>
    <dbReference type="NCBI Taxonomy" id="34480"/>
    <lineage>
        <taxon>Eukaryota</taxon>
        <taxon>Fungi</taxon>
        <taxon>Fungi incertae sedis</taxon>
        <taxon>Zoopagomycota</taxon>
        <taxon>Entomophthoromycotina</taxon>
        <taxon>Basidiobolomycetes</taxon>
        <taxon>Basidiobolales</taxon>
        <taxon>Basidiobolaceae</taxon>
        <taxon>Basidiobolus</taxon>
    </lineage>
</organism>
<keyword evidence="6" id="KW-1185">Reference proteome</keyword>
<name>A0ABR2VNX7_9FUNG</name>
<keyword evidence="2" id="KW-0810">Translation regulation</keyword>
<feature type="compositionally biased region" description="Polar residues" evidence="4">
    <location>
        <begin position="85"/>
        <end position="103"/>
    </location>
</feature>
<evidence type="ECO:0000256" key="4">
    <source>
        <dbReference type="SAM" id="MobiDB-lite"/>
    </source>
</evidence>
<evidence type="ECO:0000313" key="6">
    <source>
        <dbReference type="Proteomes" id="UP001479436"/>
    </source>
</evidence>
<feature type="compositionally biased region" description="Acidic residues" evidence="4">
    <location>
        <begin position="113"/>
        <end position="123"/>
    </location>
</feature>
<evidence type="ECO:0000256" key="2">
    <source>
        <dbReference type="ARBA" id="ARBA00022845"/>
    </source>
</evidence>
<comment type="similarity">
    <text evidence="1">Belongs to the eIF4E-binding protein family.</text>
</comment>
<dbReference type="PANTHER" id="PTHR12669">
    <property type="entry name" value="EUKARYOTIC TRANSLATION INITIATION FACTOR 4E-BINDING PROTEIN"/>
    <property type="match status" value="1"/>
</dbReference>